<feature type="domain" description="Cytochrome c" evidence="6">
    <location>
        <begin position="19"/>
        <end position="117"/>
    </location>
</feature>
<evidence type="ECO:0000256" key="2">
    <source>
        <dbReference type="ARBA" id="ARBA00022723"/>
    </source>
</evidence>
<evidence type="ECO:0000313" key="7">
    <source>
        <dbReference type="EMBL" id="MCY1082674.1"/>
    </source>
</evidence>
<dbReference type="PANTHER" id="PTHR35008:SF8">
    <property type="entry name" value="ALCOHOL DEHYDROGENASE CYTOCHROME C SUBUNIT"/>
    <property type="match status" value="1"/>
</dbReference>
<keyword evidence="8" id="KW-1185">Reference proteome</keyword>
<dbReference type="InterPro" id="IPR009056">
    <property type="entry name" value="Cyt_c-like_dom"/>
</dbReference>
<keyword evidence="2 4" id="KW-0479">Metal-binding</keyword>
<dbReference type="Gene3D" id="1.10.760.10">
    <property type="entry name" value="Cytochrome c-like domain"/>
    <property type="match status" value="2"/>
</dbReference>
<organism evidence="7 8">
    <name type="scientific">Archangium lansingense</name>
    <dbReference type="NCBI Taxonomy" id="2995310"/>
    <lineage>
        <taxon>Bacteria</taxon>
        <taxon>Pseudomonadati</taxon>
        <taxon>Myxococcota</taxon>
        <taxon>Myxococcia</taxon>
        <taxon>Myxococcales</taxon>
        <taxon>Cystobacterineae</taxon>
        <taxon>Archangiaceae</taxon>
        <taxon>Archangium</taxon>
    </lineage>
</organism>
<sequence>MKWLGVGAVLLAAGCGPTPAAEYGEELFRDPTLSESQYNAFSCATCHATTATQPQDKLYAGLSLYNVAARPHWWGGYETRLLDAVNFCYTAFMRGVTPLAPEDPKSRALYEYLVSISPETQAPAQPFTIVKDITDVPRGNAERGADVYKAACQDCHGETHTGNGRNTEFASILPEVAKDYGQLFPGIPAGLVFIEKVRHGRFFGVGGNMPPYSQEALSNQDLGALLAYLGL</sequence>
<comment type="caution">
    <text evidence="7">The sequence shown here is derived from an EMBL/GenBank/DDBJ whole genome shotgun (WGS) entry which is preliminary data.</text>
</comment>
<evidence type="ECO:0000256" key="4">
    <source>
        <dbReference type="PROSITE-ProRule" id="PRU00433"/>
    </source>
</evidence>
<dbReference type="InterPro" id="IPR036909">
    <property type="entry name" value="Cyt_c-like_dom_sf"/>
</dbReference>
<dbReference type="SUPFAM" id="SSF46626">
    <property type="entry name" value="Cytochrome c"/>
    <property type="match status" value="2"/>
</dbReference>
<dbReference type="Proteomes" id="UP001207654">
    <property type="component" value="Unassembled WGS sequence"/>
</dbReference>
<protein>
    <submittedName>
        <fullName evidence="7">C-type cytochrome</fullName>
    </submittedName>
</protein>
<evidence type="ECO:0000259" key="6">
    <source>
        <dbReference type="PROSITE" id="PS51007"/>
    </source>
</evidence>
<dbReference type="PANTHER" id="PTHR35008">
    <property type="entry name" value="BLL4482 PROTEIN-RELATED"/>
    <property type="match status" value="1"/>
</dbReference>
<dbReference type="InterPro" id="IPR051459">
    <property type="entry name" value="Cytochrome_c-type_DH"/>
</dbReference>
<keyword evidence="5" id="KW-0732">Signal</keyword>
<dbReference type="EMBL" id="JAPNKA010000001">
    <property type="protein sequence ID" value="MCY1082674.1"/>
    <property type="molecule type" value="Genomic_DNA"/>
</dbReference>
<keyword evidence="3 4" id="KW-0408">Iron</keyword>
<feature type="domain" description="Cytochrome c" evidence="6">
    <location>
        <begin position="139"/>
        <end position="231"/>
    </location>
</feature>
<feature type="chain" id="PRO_5045250539" evidence="5">
    <location>
        <begin position="21"/>
        <end position="231"/>
    </location>
</feature>
<proteinExistence type="predicted"/>
<feature type="signal peptide" evidence="5">
    <location>
        <begin position="1"/>
        <end position="20"/>
    </location>
</feature>
<dbReference type="Pfam" id="PF13442">
    <property type="entry name" value="Cytochrome_CBB3"/>
    <property type="match status" value="1"/>
</dbReference>
<evidence type="ECO:0000313" key="8">
    <source>
        <dbReference type="Proteomes" id="UP001207654"/>
    </source>
</evidence>
<dbReference type="PROSITE" id="PS51007">
    <property type="entry name" value="CYTC"/>
    <property type="match status" value="2"/>
</dbReference>
<gene>
    <name evidence="7" type="ORF">OV287_50315</name>
</gene>
<evidence type="ECO:0000256" key="1">
    <source>
        <dbReference type="ARBA" id="ARBA00022617"/>
    </source>
</evidence>
<name>A0ABT4AP93_9BACT</name>
<reference evidence="7 8" key="1">
    <citation type="submission" date="2022-11" db="EMBL/GenBank/DDBJ databases">
        <title>Minimal conservation of predation-associated metabolite biosynthetic gene clusters underscores biosynthetic potential of Myxococcota including descriptions for ten novel species: Archangium lansinium sp. nov., Myxococcus landrumus sp. nov., Nannocystis bai.</title>
        <authorList>
            <person name="Ahearne A."/>
            <person name="Stevens C."/>
            <person name="Phillips K."/>
        </authorList>
    </citation>
    <scope>NUCLEOTIDE SEQUENCE [LARGE SCALE GENOMIC DNA]</scope>
    <source>
        <strain evidence="7 8">MIWBW</strain>
    </source>
</reference>
<keyword evidence="1 4" id="KW-0349">Heme</keyword>
<dbReference type="PROSITE" id="PS51257">
    <property type="entry name" value="PROKAR_LIPOPROTEIN"/>
    <property type="match status" value="1"/>
</dbReference>
<accession>A0ABT4AP93</accession>
<evidence type="ECO:0000256" key="5">
    <source>
        <dbReference type="SAM" id="SignalP"/>
    </source>
</evidence>
<evidence type="ECO:0000256" key="3">
    <source>
        <dbReference type="ARBA" id="ARBA00023004"/>
    </source>
</evidence>
<dbReference type="RefSeq" id="WP_267541233.1">
    <property type="nucleotide sequence ID" value="NZ_JAPNKA010000001.1"/>
</dbReference>